<dbReference type="PROSITE" id="PS51096">
    <property type="entry name" value="PTS_EIIA_TYPE_4"/>
    <property type="match status" value="1"/>
</dbReference>
<dbReference type="InterPro" id="IPR039643">
    <property type="entry name" value="DhaM"/>
</dbReference>
<dbReference type="Gene3D" id="3.40.50.510">
    <property type="entry name" value="Phosphotransferase system, mannose-type IIA component"/>
    <property type="match status" value="1"/>
</dbReference>
<sequence>MIGMLILSHSNLIAKGLVETCKQMAPDINIEGIGGIEKRLGIDAELALQKLNEMLENNEKVVIYADIGSTVLSAKTIKELSSRPADVHIVDAPLVEGSITGSIEISIGSDIDKIIEESKKSCFIEKN</sequence>
<dbReference type="PANTHER" id="PTHR38594:SF1">
    <property type="entry name" value="PEP-DEPENDENT DIHYDROXYACETONE KINASE, PHOSPHORYL DONOR SUBUNIT DHAM"/>
    <property type="match status" value="1"/>
</dbReference>
<accession>A0A832ENN1</accession>
<dbReference type="EMBL" id="DTPL01000009">
    <property type="protein sequence ID" value="HGA37211.1"/>
    <property type="molecule type" value="Genomic_DNA"/>
</dbReference>
<dbReference type="GO" id="GO:0047324">
    <property type="term" value="F:phosphoenolpyruvate-glycerone phosphotransferase activity"/>
    <property type="evidence" value="ECO:0007669"/>
    <property type="project" value="InterPro"/>
</dbReference>
<dbReference type="SUPFAM" id="SSF53062">
    <property type="entry name" value="PTS system fructose IIA component-like"/>
    <property type="match status" value="1"/>
</dbReference>
<dbReference type="InterPro" id="IPR004701">
    <property type="entry name" value="PTS_EIIA_man-typ"/>
</dbReference>
<dbReference type="AlphaFoldDB" id="A0A832ENN1"/>
<gene>
    <name evidence="3" type="ORF">ENX80_00115</name>
</gene>
<feature type="domain" description="PTS EIIA type-4" evidence="2">
    <location>
        <begin position="1"/>
        <end position="127"/>
    </location>
</feature>
<organism evidence="3">
    <name type="scientific">Desulfurella acetivorans</name>
    <dbReference type="NCBI Taxonomy" id="33002"/>
    <lineage>
        <taxon>Bacteria</taxon>
        <taxon>Pseudomonadati</taxon>
        <taxon>Campylobacterota</taxon>
        <taxon>Desulfurellia</taxon>
        <taxon>Desulfurellales</taxon>
        <taxon>Desulfurellaceae</taxon>
        <taxon>Desulfurella</taxon>
    </lineage>
</organism>
<dbReference type="GO" id="GO:0009401">
    <property type="term" value="P:phosphoenolpyruvate-dependent sugar phosphotransferase system"/>
    <property type="evidence" value="ECO:0007669"/>
    <property type="project" value="InterPro"/>
</dbReference>
<reference evidence="3" key="1">
    <citation type="journal article" date="2020" name="mSystems">
        <title>Genome- and Community-Level Interaction Insights into Carbon Utilization and Element Cycling Functions of Hydrothermarchaeota in Hydrothermal Sediment.</title>
        <authorList>
            <person name="Zhou Z."/>
            <person name="Liu Y."/>
            <person name="Xu W."/>
            <person name="Pan J."/>
            <person name="Luo Z.H."/>
            <person name="Li M."/>
        </authorList>
    </citation>
    <scope>NUCLEOTIDE SEQUENCE [LARGE SCALE GENOMIC DNA]</scope>
    <source>
        <strain evidence="3">SpSt-972</strain>
    </source>
</reference>
<dbReference type="GO" id="GO:0016020">
    <property type="term" value="C:membrane"/>
    <property type="evidence" value="ECO:0007669"/>
    <property type="project" value="InterPro"/>
</dbReference>
<proteinExistence type="predicted"/>
<evidence type="ECO:0000259" key="2">
    <source>
        <dbReference type="PROSITE" id="PS51096"/>
    </source>
</evidence>
<evidence type="ECO:0000256" key="1">
    <source>
        <dbReference type="ARBA" id="ARBA00022679"/>
    </source>
</evidence>
<comment type="caution">
    <text evidence="3">The sequence shown here is derived from an EMBL/GenBank/DDBJ whole genome shotgun (WGS) entry which is preliminary data.</text>
</comment>
<evidence type="ECO:0000313" key="3">
    <source>
        <dbReference type="EMBL" id="HGA37211.1"/>
    </source>
</evidence>
<dbReference type="PANTHER" id="PTHR38594">
    <property type="entry name" value="PEP-DEPENDENT DIHYDROXYACETONE KINASE, PHOSPHORYL DONOR SUBUNIT DHAM"/>
    <property type="match status" value="1"/>
</dbReference>
<dbReference type="Pfam" id="PF03610">
    <property type="entry name" value="EIIA-man"/>
    <property type="match status" value="1"/>
</dbReference>
<keyword evidence="1" id="KW-0808">Transferase</keyword>
<name>A0A832ENN1_DESAE</name>
<dbReference type="GO" id="GO:0019563">
    <property type="term" value="P:glycerol catabolic process"/>
    <property type="evidence" value="ECO:0007669"/>
    <property type="project" value="InterPro"/>
</dbReference>
<dbReference type="InterPro" id="IPR036662">
    <property type="entry name" value="PTS_EIIA_man-typ_sf"/>
</dbReference>
<protein>
    <submittedName>
        <fullName evidence="3">PTS mannose transporter subunit IID</fullName>
    </submittedName>
</protein>